<keyword evidence="1" id="KW-0472">Membrane</keyword>
<name>A0A1J4KV45_9EUKA</name>
<evidence type="ECO:0000313" key="2">
    <source>
        <dbReference type="EMBL" id="OHT13574.1"/>
    </source>
</evidence>
<feature type="transmembrane region" description="Helical" evidence="1">
    <location>
        <begin position="196"/>
        <end position="216"/>
    </location>
</feature>
<evidence type="ECO:0000256" key="1">
    <source>
        <dbReference type="SAM" id="Phobius"/>
    </source>
</evidence>
<dbReference type="PANTHER" id="PTHR34993:SF1">
    <property type="entry name" value="TRANSMEMBRANE PROTEIN"/>
    <property type="match status" value="1"/>
</dbReference>
<accession>A0A1J4KV45</accession>
<proteinExistence type="predicted"/>
<feature type="transmembrane region" description="Helical" evidence="1">
    <location>
        <begin position="52"/>
        <end position="77"/>
    </location>
</feature>
<keyword evidence="1" id="KW-1133">Transmembrane helix</keyword>
<feature type="transmembrane region" description="Helical" evidence="1">
    <location>
        <begin position="20"/>
        <end position="40"/>
    </location>
</feature>
<organism evidence="2 3">
    <name type="scientific">Tritrichomonas foetus</name>
    <dbReference type="NCBI Taxonomy" id="1144522"/>
    <lineage>
        <taxon>Eukaryota</taxon>
        <taxon>Metamonada</taxon>
        <taxon>Parabasalia</taxon>
        <taxon>Tritrichomonadida</taxon>
        <taxon>Tritrichomonadidae</taxon>
        <taxon>Tritrichomonas</taxon>
    </lineage>
</organism>
<sequence length="224" mass="26200">MAIFKFSKIIEILPPRANLLNSYSFLLVSLCCFFLSFWCLDAFPIPYDFPEIVSLLLPIIGIPLGFVFFVIYVLRLFHCGRYFLMLVKQFIRRWGLRGLMMILDILYIPILTVLINLITPVHIGCPQGQYLYYQVVNKDIIYYPFVNHTTSCLPCAESEFRSNFCDRKCSGMSELRMKLAPDLLFVDDILKMTCGLIIYTLGIVMIGLPLLWYYIIRRNHQYIN</sequence>
<evidence type="ECO:0000313" key="3">
    <source>
        <dbReference type="Proteomes" id="UP000179807"/>
    </source>
</evidence>
<protein>
    <submittedName>
        <fullName evidence="2">Uncharacterized protein</fullName>
    </submittedName>
</protein>
<dbReference type="GeneID" id="94825929"/>
<keyword evidence="3" id="KW-1185">Reference proteome</keyword>
<reference evidence="2" key="1">
    <citation type="submission" date="2016-10" db="EMBL/GenBank/DDBJ databases">
        <authorList>
            <person name="Benchimol M."/>
            <person name="Almeida L.G."/>
            <person name="Vasconcelos A.T."/>
            <person name="Perreira-Neves A."/>
            <person name="Rosa I.A."/>
            <person name="Tasca T."/>
            <person name="Bogo M.R."/>
            <person name="de Souza W."/>
        </authorList>
    </citation>
    <scope>NUCLEOTIDE SEQUENCE [LARGE SCALE GENOMIC DNA]</scope>
    <source>
        <strain evidence="2">K</strain>
    </source>
</reference>
<gene>
    <name evidence="2" type="ORF">TRFO_03331</name>
</gene>
<dbReference type="VEuPathDB" id="TrichDB:TRFO_03331"/>
<dbReference type="PANTHER" id="PTHR34993">
    <property type="entry name" value="TRANSMEMBRANE PROTEIN"/>
    <property type="match status" value="1"/>
</dbReference>
<comment type="caution">
    <text evidence="2">The sequence shown here is derived from an EMBL/GenBank/DDBJ whole genome shotgun (WGS) entry which is preliminary data.</text>
</comment>
<feature type="transmembrane region" description="Helical" evidence="1">
    <location>
        <begin position="98"/>
        <end position="118"/>
    </location>
</feature>
<dbReference type="RefSeq" id="XP_068366710.1">
    <property type="nucleotide sequence ID" value="XM_068491225.1"/>
</dbReference>
<dbReference type="Proteomes" id="UP000179807">
    <property type="component" value="Unassembled WGS sequence"/>
</dbReference>
<dbReference type="AlphaFoldDB" id="A0A1J4KV45"/>
<keyword evidence="1" id="KW-0812">Transmembrane</keyword>
<dbReference type="EMBL" id="MLAK01000509">
    <property type="protein sequence ID" value="OHT13574.1"/>
    <property type="molecule type" value="Genomic_DNA"/>
</dbReference>
<dbReference type="OrthoDB" id="10634452at2759"/>